<feature type="region of interest" description="Disordered" evidence="1">
    <location>
        <begin position="1"/>
        <end position="67"/>
    </location>
</feature>
<proteinExistence type="predicted"/>
<dbReference type="EMBL" id="JAGPXD010000004">
    <property type="protein sequence ID" value="KAH7358374.1"/>
    <property type="molecule type" value="Genomic_DNA"/>
</dbReference>
<dbReference type="AlphaFoldDB" id="A0A8K0TCE0"/>
<keyword evidence="3" id="KW-1185">Reference proteome</keyword>
<sequence length="471" mass="51574">MASNAPRQLLRGASRHAPPSRPLATPSTCRFLPRPNPYTHLPIRSYNPRPKQRVPPAPPLPERSAYAQKAEERALLSKLSTLSPDQITALLSETANPPPPGGPTYAPSGSGSKSWQQRLLRPVLLALAAFVFGNTLGQRFIDEDIALRILDQFDDLEEKDDYIHTGEERSLSVIVNTAAAAAMIGGSGMELLGLPKHGLYITNPSTGLVSYVCRGWMKPGYVIQRGVPALIDPDSTTVTPEGAYDEKGKVVSWPAHMRLLEKVGITNELVARRKQHLVAGTYASASTLGGIYQIMQDPDTDELSVVVSFGKRMAGHVGIVHPGAIATVLDESMGRLAMRTLPAKTAVTAKLVLRYSEESQPSVDSAFRIRLDVLTKEAAKELEENLRNDAAFSMEDGKVLRRGSDTPVLLTPMTHGKPTPTLVDLDQVQTDRKVWIRARMYGVVQNQLYCEAKGLFVVPKDIELEQLGEHW</sequence>
<dbReference type="SUPFAM" id="SSF54637">
    <property type="entry name" value="Thioesterase/thiol ester dehydrase-isomerase"/>
    <property type="match status" value="1"/>
</dbReference>
<evidence type="ECO:0000313" key="2">
    <source>
        <dbReference type="EMBL" id="KAH7358374.1"/>
    </source>
</evidence>
<dbReference type="InterPro" id="IPR052061">
    <property type="entry name" value="PTE-AB_protein"/>
</dbReference>
<dbReference type="Proteomes" id="UP000813385">
    <property type="component" value="Unassembled WGS sequence"/>
</dbReference>
<dbReference type="Gene3D" id="3.10.129.10">
    <property type="entry name" value="Hotdog Thioesterase"/>
    <property type="match status" value="1"/>
</dbReference>
<organism evidence="2 3">
    <name type="scientific">Plectosphaerella cucumerina</name>
    <dbReference type="NCBI Taxonomy" id="40658"/>
    <lineage>
        <taxon>Eukaryota</taxon>
        <taxon>Fungi</taxon>
        <taxon>Dikarya</taxon>
        <taxon>Ascomycota</taxon>
        <taxon>Pezizomycotina</taxon>
        <taxon>Sordariomycetes</taxon>
        <taxon>Hypocreomycetidae</taxon>
        <taxon>Glomerellales</taxon>
        <taxon>Plectosphaerellaceae</taxon>
        <taxon>Plectosphaerella</taxon>
    </lineage>
</organism>
<gene>
    <name evidence="2" type="ORF">B0T11DRAFT_103023</name>
</gene>
<dbReference type="InterPro" id="IPR029069">
    <property type="entry name" value="HotDog_dom_sf"/>
</dbReference>
<dbReference type="OrthoDB" id="506431at2759"/>
<name>A0A8K0TCE0_9PEZI</name>
<accession>A0A8K0TCE0</accession>
<feature type="compositionally biased region" description="Low complexity" evidence="1">
    <location>
        <begin position="103"/>
        <end position="113"/>
    </location>
</feature>
<dbReference type="PANTHER" id="PTHR47260">
    <property type="entry name" value="UPF0644 PROTEIN PB2B4.06"/>
    <property type="match status" value="1"/>
</dbReference>
<dbReference type="PANTHER" id="PTHR47260:SF1">
    <property type="entry name" value="UPF0644 PROTEIN PB2B4.06"/>
    <property type="match status" value="1"/>
</dbReference>
<comment type="caution">
    <text evidence="2">The sequence shown here is derived from an EMBL/GenBank/DDBJ whole genome shotgun (WGS) entry which is preliminary data.</text>
</comment>
<evidence type="ECO:0000313" key="3">
    <source>
        <dbReference type="Proteomes" id="UP000813385"/>
    </source>
</evidence>
<reference evidence="2" key="1">
    <citation type="journal article" date="2021" name="Nat. Commun.">
        <title>Genetic determinants of endophytism in the Arabidopsis root mycobiome.</title>
        <authorList>
            <person name="Mesny F."/>
            <person name="Miyauchi S."/>
            <person name="Thiergart T."/>
            <person name="Pickel B."/>
            <person name="Atanasova L."/>
            <person name="Karlsson M."/>
            <person name="Huettel B."/>
            <person name="Barry K.W."/>
            <person name="Haridas S."/>
            <person name="Chen C."/>
            <person name="Bauer D."/>
            <person name="Andreopoulos W."/>
            <person name="Pangilinan J."/>
            <person name="LaButti K."/>
            <person name="Riley R."/>
            <person name="Lipzen A."/>
            <person name="Clum A."/>
            <person name="Drula E."/>
            <person name="Henrissat B."/>
            <person name="Kohler A."/>
            <person name="Grigoriev I.V."/>
            <person name="Martin F.M."/>
            <person name="Hacquard S."/>
        </authorList>
    </citation>
    <scope>NUCLEOTIDE SEQUENCE</scope>
    <source>
        <strain evidence="2">MPI-CAGE-AT-0016</strain>
    </source>
</reference>
<protein>
    <submittedName>
        <fullName evidence="2">Uncharacterized protein</fullName>
    </submittedName>
</protein>
<evidence type="ECO:0000256" key="1">
    <source>
        <dbReference type="SAM" id="MobiDB-lite"/>
    </source>
</evidence>
<feature type="region of interest" description="Disordered" evidence="1">
    <location>
        <begin position="91"/>
        <end position="113"/>
    </location>
</feature>